<evidence type="ECO:0008006" key="4">
    <source>
        <dbReference type="Google" id="ProtNLM"/>
    </source>
</evidence>
<sequence length="275" mass="28860">MGMRGAGWVAISAALAGVLAATSAFGEELKPLCPDRPGLGTSPCTLDAGRFQLELGLFDHVAELGGGGSARTWANLTPALKYGLTDRVELQASLQPYVVVRVRDSTVGETRTARGLGDLYLWAKINLDRPEAEGGISWAVQPYVKLPTADDAIGNGAVEGGVVVPVSIPLSEVWSLGLTTQLAAVEDAQGDGRHLAATAVVGLGRGFDNGLSATVELSTTQDFDPTETGRQYFLGLSGGWQPKSSPDMQWDLGINFGLNSEAPDAEIYGGVTRRF</sequence>
<feature type="signal peptide" evidence="1">
    <location>
        <begin position="1"/>
        <end position="26"/>
    </location>
</feature>
<dbReference type="Proteomes" id="UP000228945">
    <property type="component" value="Chromosome"/>
</dbReference>
<accession>A0A2D2AY66</accession>
<dbReference type="Pfam" id="PF13557">
    <property type="entry name" value="Phenol_MetA_deg"/>
    <property type="match status" value="1"/>
</dbReference>
<reference evidence="2 3" key="1">
    <citation type="submission" date="2017-10" db="EMBL/GenBank/DDBJ databases">
        <title>Genome sequence of Caulobacter mirabilis FWC38.</title>
        <authorList>
            <person name="Fiebig A."/>
            <person name="Crosson S."/>
        </authorList>
    </citation>
    <scope>NUCLEOTIDE SEQUENCE [LARGE SCALE GENOMIC DNA]</scope>
    <source>
        <strain evidence="2 3">FWC 38</strain>
    </source>
</reference>
<evidence type="ECO:0000256" key="1">
    <source>
        <dbReference type="SAM" id="SignalP"/>
    </source>
</evidence>
<gene>
    <name evidence="2" type="ORF">CSW64_11370</name>
</gene>
<dbReference type="KEGG" id="cmb:CSW64_11370"/>
<protein>
    <recommendedName>
        <fullName evidence="4">Transporter</fullName>
    </recommendedName>
</protein>
<keyword evidence="3" id="KW-1185">Reference proteome</keyword>
<proteinExistence type="predicted"/>
<evidence type="ECO:0000313" key="2">
    <source>
        <dbReference type="EMBL" id="ATQ42966.1"/>
    </source>
</evidence>
<keyword evidence="1" id="KW-0732">Signal</keyword>
<organism evidence="2 3">
    <name type="scientific">Caulobacter mirabilis</name>
    <dbReference type="NCBI Taxonomy" id="69666"/>
    <lineage>
        <taxon>Bacteria</taxon>
        <taxon>Pseudomonadati</taxon>
        <taxon>Pseudomonadota</taxon>
        <taxon>Alphaproteobacteria</taxon>
        <taxon>Caulobacterales</taxon>
        <taxon>Caulobacteraceae</taxon>
        <taxon>Caulobacter</taxon>
    </lineage>
</organism>
<dbReference type="AlphaFoldDB" id="A0A2D2AY66"/>
<evidence type="ECO:0000313" key="3">
    <source>
        <dbReference type="Proteomes" id="UP000228945"/>
    </source>
</evidence>
<dbReference type="InterPro" id="IPR025737">
    <property type="entry name" value="FApF"/>
</dbReference>
<feature type="chain" id="PRO_5013575072" description="Transporter" evidence="1">
    <location>
        <begin position="27"/>
        <end position="275"/>
    </location>
</feature>
<dbReference type="EMBL" id="CP024201">
    <property type="protein sequence ID" value="ATQ42966.1"/>
    <property type="molecule type" value="Genomic_DNA"/>
</dbReference>
<name>A0A2D2AY66_9CAUL</name>
<dbReference type="OrthoDB" id="189778at2"/>